<dbReference type="SUPFAM" id="SSF49265">
    <property type="entry name" value="Fibronectin type III"/>
    <property type="match status" value="1"/>
</dbReference>
<dbReference type="InterPro" id="IPR038081">
    <property type="entry name" value="CalX-like_sf"/>
</dbReference>
<organism evidence="1 2">
    <name type="scientific">Phaeodactylibacter xiamenensis</name>
    <dbReference type="NCBI Taxonomy" id="1524460"/>
    <lineage>
        <taxon>Bacteria</taxon>
        <taxon>Pseudomonadati</taxon>
        <taxon>Bacteroidota</taxon>
        <taxon>Saprospiria</taxon>
        <taxon>Saprospirales</taxon>
        <taxon>Haliscomenobacteraceae</taxon>
        <taxon>Phaeodactylibacter</taxon>
    </lineage>
</organism>
<protein>
    <recommendedName>
        <fullName evidence="3">P/Homo B domain-containing protein</fullName>
    </recommendedName>
</protein>
<sequence>MNHPARQAFKSVIPHTMSTITRKLLSASAFLIFCLTAFGQDMSVATGAPFTPQNLISNVFLGEGVEVLDIQFNGNPQSVGFFNQAQDEIGIDRGIVMSTGFAASNAGTGVDQVGDDFSNSNMGTNLADPDLLAITGGVEVNDLVRYIITFIPISDTLRFNYIFGSEEYPEYACSNFNDVFGFFISGPGINGPFTNNAENIALLPGTDLPVTINNLNSGTVGSNGSIGNCTPPEGSLDYSEFYNDNDNSNNQPVFDGFSNVFTAEAVVQPCSTYTIKLVIADVSDGAFDSGVFLEAKSFGTGSLNVEAATVSLDGSVAEGCAEGLLTFSLPGPVESDYPIDYQILGTAENGVDYAFIPSDLFIPAGDSAISIPIIAFEDGIDEGEETILIDVQRDPCNRDTIPILIRENPLIPADLGPDVQLCLGDSLELMGELPVPLPPPPSFTSTSPVSIPANPPNVQLFSPVTAIGVIPPTLGPGVIQSVCIDSFNHRWIDDMDFFLIGPNDQFMELATDVGADGGNALGQDFFIDMCFTPEATTNINTLPVSDLPFTGSWAPEGVWSDLYGDDKNSNGTWQLLMIDDTPSAGGTLHSWTITFNPVYEIAYEWQPAAGLSCADCPNPIATPDTTTTYILNATDSYGCTTSDTITVEVIEGPEAPALNCANVTGSSVTVDWEEVAGATGGYEVNVNGGPWMPSNGTTDHTVSNLGFLTNVTIEVRGVGECPGFSRTITCQTLDCVPPNVTLLDTTPITCNGGSDGGVEVSASGTVGPYQFALNGVENTTGIFNGLAAGTYQVAVVDGANCGTTLSITVTEPAPLEIIGQITPVSCKDAADGAIALELPAPNGPYSFDWEGLGTDSLQTGLSAGDYPVAITDVTGCVALDTLAVPEPDSLLATAMVTDISCAGDSSGVVSLELTGGTLPYQVAYDGGLVAVSDSSVVTEIPAGSYAANIQDANGCTLSVPFEIEEPTPLNLQLSGTDALCADSLSGRAVVAPTGGTAGYSYLWRNDGALIGTDSIIAEVPAGTYTLELTDANGCLVTDSISIGEPDSIAYELLPFPASCAGLSDGGVEVTASGGTGTLVYNWSDIGAGPEDRSGLSSGTYFLTISDDNNCTVADSISVTQPEELLNVTETTPTQCNGDASGTATVTPAGGTGPYTYLWADGQQDSIATGLLSGPIEVTVTDANGCTALDTVVVAEATELALSFAPNDPLCQGTPTGSITVTPEGGAGGYTFAWSDQQSTATASNLLAGTYTLTLTDANGCTLTDSVTLQDPEALSSSTNSTMATCLPEPDGSATVVVGGGTPGYEYEWSNGQTVPVAQGLDEGMYMVTVSDANDCTIVDTAYVDGIPELGLDFTTAQTSCNGAADGSITITPSGGDGNYTYSWSNGLPAQPDQTGLESGVYGLTLTDGLGCEVTASITVAQPSAIVITADVDRVTCSGGEDGQIALTVTGGTPPYTTTWSNGATGLNIDNLGLGTYTATVRDANNCVATLDVAVAESSPISLSSGMTEVECFGERSGGASINVSGGLPPYTYLWSNGGTDSLITGVAAGAYTVSITDAANCTQTETIVIEQPDTALTATVEGLDVSCFGDRDGRIEIAAAGGTPTYRYSIDGGAFFSGNSTFIGLDPGTYDVQVTDANGCRFFAEDAVVGEPDEIIVDLGGTQSINYGDTVRINPEITGGLSPFGFEWFPKDSSVLSCFRCSAPLATVEFQRSIQVIVTDIAGCAGEDIMTLYAKKFRPVELPTGFTPNGDGNNDILSVLAREDIEVDILTFRIFDRWGELIFERKDIQPNQPAEGWDGDYRGALAQPGVYLWVVEVEYADGLTEVFKGHTTLIR</sequence>
<dbReference type="Gene3D" id="2.40.10.10">
    <property type="entry name" value="Trypsin-like serine proteases"/>
    <property type="match status" value="1"/>
</dbReference>
<dbReference type="InterPro" id="IPR049804">
    <property type="entry name" value="Choice_anch_L"/>
</dbReference>
<dbReference type="InterPro" id="IPR013783">
    <property type="entry name" value="Ig-like_fold"/>
</dbReference>
<accession>A0A098S5H0</accession>
<evidence type="ECO:0008006" key="3">
    <source>
        <dbReference type="Google" id="ProtNLM"/>
    </source>
</evidence>
<dbReference type="InterPro" id="IPR025667">
    <property type="entry name" value="SprB_repeat"/>
</dbReference>
<dbReference type="Gene3D" id="2.60.40.2030">
    <property type="match status" value="1"/>
</dbReference>
<evidence type="ECO:0000313" key="2">
    <source>
        <dbReference type="Proteomes" id="UP000029736"/>
    </source>
</evidence>
<keyword evidence="2" id="KW-1185">Reference proteome</keyword>
<dbReference type="STRING" id="1524460.IX84_18815"/>
<dbReference type="InterPro" id="IPR036116">
    <property type="entry name" value="FN3_sf"/>
</dbReference>
<dbReference type="InterPro" id="IPR043504">
    <property type="entry name" value="Peptidase_S1_PA_chymotrypsin"/>
</dbReference>
<name>A0A098S5H0_9BACT</name>
<dbReference type="Gene3D" id="2.60.120.260">
    <property type="entry name" value="Galactose-binding domain-like"/>
    <property type="match status" value="1"/>
</dbReference>
<dbReference type="Pfam" id="PF13573">
    <property type="entry name" value="SprB"/>
    <property type="match status" value="12"/>
</dbReference>
<dbReference type="NCBIfam" id="NF038133">
    <property type="entry name" value="choice_anch_L"/>
    <property type="match status" value="1"/>
</dbReference>
<evidence type="ECO:0000313" key="1">
    <source>
        <dbReference type="EMBL" id="KGE87063.1"/>
    </source>
</evidence>
<dbReference type="Pfam" id="PF13585">
    <property type="entry name" value="CHU_C"/>
    <property type="match status" value="1"/>
</dbReference>
<gene>
    <name evidence="1" type="ORF">IX84_18815</name>
</gene>
<reference evidence="1 2" key="1">
    <citation type="journal article" date="2014" name="Int. J. Syst. Evol. Microbiol.">
        <title>Phaeodactylibacter xiamenensis gen. nov., sp. nov., a member of the family Saprospiraceae isolated from the marine alga Phaeodactylum tricornutum.</title>
        <authorList>
            <person name="Chen Z.Jr."/>
            <person name="Lei X."/>
            <person name="Lai Q."/>
            <person name="Li Y."/>
            <person name="Zhang B."/>
            <person name="Zhang J."/>
            <person name="Zhang H."/>
            <person name="Yang L."/>
            <person name="Zheng W."/>
            <person name="Tian Y."/>
            <person name="Yu Z."/>
            <person name="Xu H.Jr."/>
            <person name="Zheng T."/>
        </authorList>
    </citation>
    <scope>NUCLEOTIDE SEQUENCE [LARGE SCALE GENOMIC DNA]</scope>
    <source>
        <strain evidence="1 2">KD52</strain>
    </source>
</reference>
<dbReference type="NCBIfam" id="TIGR04131">
    <property type="entry name" value="Bac_Flav_CTERM"/>
    <property type="match status" value="1"/>
</dbReference>
<proteinExistence type="predicted"/>
<dbReference type="EMBL" id="JPOS01000039">
    <property type="protein sequence ID" value="KGE87063.1"/>
    <property type="molecule type" value="Genomic_DNA"/>
</dbReference>
<dbReference type="Gene3D" id="2.60.40.10">
    <property type="entry name" value="Immunoglobulins"/>
    <property type="match status" value="1"/>
</dbReference>
<dbReference type="Gene3D" id="2.60.40.740">
    <property type="match status" value="5"/>
</dbReference>
<dbReference type="InterPro" id="IPR026341">
    <property type="entry name" value="T9SS_type_B"/>
</dbReference>
<dbReference type="SUPFAM" id="SSF141072">
    <property type="entry name" value="CalX-like"/>
    <property type="match status" value="1"/>
</dbReference>
<dbReference type="Proteomes" id="UP000029736">
    <property type="component" value="Unassembled WGS sequence"/>
</dbReference>
<comment type="caution">
    <text evidence="1">The sequence shown here is derived from an EMBL/GenBank/DDBJ whole genome shotgun (WGS) entry which is preliminary data.</text>
</comment>